<name>A0A2W5GD83_9SPHI</name>
<proteinExistence type="predicted"/>
<dbReference type="AlphaFoldDB" id="A0A2W5GD83"/>
<keyword evidence="2" id="KW-0472">Membrane</keyword>
<protein>
    <recommendedName>
        <fullName evidence="6">TonB-dependent receptor</fullName>
    </recommendedName>
</protein>
<dbReference type="InterPro" id="IPR036942">
    <property type="entry name" value="Beta-barrel_TonB_sf"/>
</dbReference>
<evidence type="ECO:0000256" key="3">
    <source>
        <dbReference type="ARBA" id="ARBA00023237"/>
    </source>
</evidence>
<keyword evidence="3" id="KW-0998">Cell outer membrane</keyword>
<evidence type="ECO:0000313" key="4">
    <source>
        <dbReference type="EMBL" id="PZP40079.1"/>
    </source>
</evidence>
<reference evidence="4 5" key="1">
    <citation type="submission" date="2017-11" db="EMBL/GenBank/DDBJ databases">
        <title>Infants hospitalized years apart are colonized by the same room-sourced microbial strains.</title>
        <authorList>
            <person name="Brooks B."/>
            <person name="Olm M.R."/>
            <person name="Firek B.A."/>
            <person name="Baker R."/>
            <person name="Thomas B.C."/>
            <person name="Morowitz M.J."/>
            <person name="Banfield J.F."/>
        </authorList>
    </citation>
    <scope>NUCLEOTIDE SEQUENCE [LARGE SCALE GENOMIC DNA]</scope>
    <source>
        <strain evidence="4">S2_009_000_R2_76</strain>
    </source>
</reference>
<sequence>KLDSNAKAWGLLPLEVNGNLRWSITDDLILKSDVNYWTGTWALDAANNPIRMKSVVNLNAGLEFEITQGFSLWVKANNILNNKYQRWNQYENLGLNVYGGLIFNF</sequence>
<accession>A0A2W5GD83</accession>
<organism evidence="4 5">
    <name type="scientific">Pseudopedobacter saltans</name>
    <dbReference type="NCBI Taxonomy" id="151895"/>
    <lineage>
        <taxon>Bacteria</taxon>
        <taxon>Pseudomonadati</taxon>
        <taxon>Bacteroidota</taxon>
        <taxon>Sphingobacteriia</taxon>
        <taxon>Sphingobacteriales</taxon>
        <taxon>Sphingobacteriaceae</taxon>
        <taxon>Pseudopedobacter</taxon>
    </lineage>
</organism>
<dbReference type="Proteomes" id="UP000249645">
    <property type="component" value="Unassembled WGS sequence"/>
</dbReference>
<dbReference type="SUPFAM" id="SSF56935">
    <property type="entry name" value="Porins"/>
    <property type="match status" value="1"/>
</dbReference>
<evidence type="ECO:0000313" key="5">
    <source>
        <dbReference type="Proteomes" id="UP000249645"/>
    </source>
</evidence>
<evidence type="ECO:0000256" key="2">
    <source>
        <dbReference type="ARBA" id="ARBA00023136"/>
    </source>
</evidence>
<comment type="caution">
    <text evidence="4">The sequence shown here is derived from an EMBL/GenBank/DDBJ whole genome shotgun (WGS) entry which is preliminary data.</text>
</comment>
<comment type="subcellular location">
    <subcellularLocation>
        <location evidence="1">Cell outer membrane</location>
    </subcellularLocation>
</comment>
<evidence type="ECO:0008006" key="6">
    <source>
        <dbReference type="Google" id="ProtNLM"/>
    </source>
</evidence>
<evidence type="ECO:0000256" key="1">
    <source>
        <dbReference type="ARBA" id="ARBA00004442"/>
    </source>
</evidence>
<dbReference type="EMBL" id="QFOI01000625">
    <property type="protein sequence ID" value="PZP40079.1"/>
    <property type="molecule type" value="Genomic_DNA"/>
</dbReference>
<dbReference type="GO" id="GO:0009279">
    <property type="term" value="C:cell outer membrane"/>
    <property type="evidence" value="ECO:0007669"/>
    <property type="project" value="UniProtKB-SubCell"/>
</dbReference>
<gene>
    <name evidence="4" type="ORF">DI598_19535</name>
</gene>
<dbReference type="Gene3D" id="2.40.170.20">
    <property type="entry name" value="TonB-dependent receptor, beta-barrel domain"/>
    <property type="match status" value="1"/>
</dbReference>
<feature type="non-terminal residue" evidence="4">
    <location>
        <position position="1"/>
    </location>
</feature>